<dbReference type="STRING" id="882086.SacxiDRAFT_4107"/>
<name>I0V842_9PSEU</name>
<evidence type="ECO:0000313" key="2">
    <source>
        <dbReference type="Proteomes" id="UP000004691"/>
    </source>
</evidence>
<dbReference type="Proteomes" id="UP000004691">
    <property type="component" value="Unassembled WGS sequence"/>
</dbReference>
<reference evidence="1 2" key="1">
    <citation type="submission" date="2012-01" db="EMBL/GenBank/DDBJ databases">
        <title>Improved High-Quality Draft sequence of Saccharomonospora xinjiangensis XJ-54.</title>
        <authorList>
            <consortium name="US DOE Joint Genome Institute"/>
            <person name="Lucas S."/>
            <person name="Han J."/>
            <person name="Lapidus A."/>
            <person name="Cheng J.-F."/>
            <person name="Goodwin L."/>
            <person name="Pitluck S."/>
            <person name="Peters L."/>
            <person name="Mikhailova N."/>
            <person name="Teshima H."/>
            <person name="Detter J.C."/>
            <person name="Han C."/>
            <person name="Tapia R."/>
            <person name="Land M."/>
            <person name="Hauser L."/>
            <person name="Kyrpides N."/>
            <person name="Ivanova N."/>
            <person name="Pagani I."/>
            <person name="Brambilla E.-M."/>
            <person name="Klenk H.-P."/>
            <person name="Woyke T."/>
        </authorList>
    </citation>
    <scope>NUCLEOTIDE SEQUENCE [LARGE SCALE GENOMIC DNA]</scope>
    <source>
        <strain evidence="1 2">XJ-54</strain>
    </source>
</reference>
<keyword evidence="2" id="KW-1185">Reference proteome</keyword>
<dbReference type="RefSeq" id="WP_006240529.1">
    <property type="nucleotide sequence ID" value="NZ_JH636049.1"/>
</dbReference>
<dbReference type="HOGENOM" id="CLU_376789_0_0_11"/>
<dbReference type="EMBL" id="JH636049">
    <property type="protein sequence ID" value="EID56295.1"/>
    <property type="molecule type" value="Genomic_DNA"/>
</dbReference>
<proteinExistence type="predicted"/>
<protein>
    <submittedName>
        <fullName evidence="1">Uncharacterized protein</fullName>
    </submittedName>
</protein>
<accession>I0V842</accession>
<dbReference type="OrthoDB" id="3277292at2"/>
<dbReference type="eggNOG" id="ENOG50349D1">
    <property type="taxonomic scope" value="Bacteria"/>
</dbReference>
<organism evidence="1 2">
    <name type="scientific">Saccharomonospora xinjiangensis XJ-54</name>
    <dbReference type="NCBI Taxonomy" id="882086"/>
    <lineage>
        <taxon>Bacteria</taxon>
        <taxon>Bacillati</taxon>
        <taxon>Actinomycetota</taxon>
        <taxon>Actinomycetes</taxon>
        <taxon>Pseudonocardiales</taxon>
        <taxon>Pseudonocardiaceae</taxon>
        <taxon>Saccharomonospora</taxon>
    </lineage>
</organism>
<sequence>MVVERQFEDLDAFGILADAENHAENHADTRAWNLADPLTVPAQDTATLGQHDDPAQLASSVSVTGDGNQAAGRDVINRTQHIESLYLLLGSGEPEETARVRQRGGRGLQDPEALRRLAQQYVAPPGLLGDEPGTALRTLDERNVLFLTAEERSAGQFAAGLRLGYELREKYPDLAVREELLDPDFRLSEHELLGKRGQAALVLDLREAGDKEVGGLRRGLVEFARVLDERRSFLILLVPRNQVREFDEILPGRVHHLGRPPSVEVFARYLDGADAHALVQETGCAEQFERLWPPRVKEVADAITERIREGESPAEALRTVLDRQRHGSAPALRKEIRKRQESGDAEWLALLVASAVLEHAEPQHVVAAADQLLAANGVAAANEVPLLRPSPYARLHDFSYDHFDPASRTFRPRGFATEVVRHLWREHPELRGSLLDWLASLPWEIRGLGQAELERIADRSADLAVEAGPRVAVGLAQRWATTQAGKASKGQQTSTRLPDRRRRSIAVRLLTATATDSTLGRDIRQALWEWSRRSDADLQLLTAEVCAGIGRFFPRVALTRLKHLAGAQDEHVRASVRAALGQLEDQLGVSAFFGYLTEWFDNASPPRLRFVAEVTAELLPGRAHHIDADTATAFWGRALDVMPPEDLRTAVEGWLRAAAVAPPGKQEDIVESLVRAAGGSSLRIAQVQYASRIDRPPLDLRSLDPEPLAEVVHQLWTRLDEVDPVWGREDDR</sequence>
<gene>
    <name evidence="1" type="ORF">SacxiDRAFT_4107</name>
</gene>
<evidence type="ECO:0000313" key="1">
    <source>
        <dbReference type="EMBL" id="EID56295.1"/>
    </source>
</evidence>
<dbReference type="AlphaFoldDB" id="I0V842"/>